<name>A0A8X6SXE6_TRICX</name>
<keyword evidence="3" id="KW-1185">Reference proteome</keyword>
<organism evidence="2 3">
    <name type="scientific">Trichonephila clavipes</name>
    <name type="common">Golden silk orbweaver</name>
    <name type="synonym">Nephila clavipes</name>
    <dbReference type="NCBI Taxonomy" id="2585209"/>
    <lineage>
        <taxon>Eukaryota</taxon>
        <taxon>Metazoa</taxon>
        <taxon>Ecdysozoa</taxon>
        <taxon>Arthropoda</taxon>
        <taxon>Chelicerata</taxon>
        <taxon>Arachnida</taxon>
        <taxon>Araneae</taxon>
        <taxon>Araneomorphae</taxon>
        <taxon>Entelegynae</taxon>
        <taxon>Araneoidea</taxon>
        <taxon>Nephilidae</taxon>
        <taxon>Trichonephila</taxon>
    </lineage>
</organism>
<comment type="caution">
    <text evidence="2">The sequence shown here is derived from an EMBL/GenBank/DDBJ whole genome shotgun (WGS) entry which is preliminary data.</text>
</comment>
<dbReference type="EMBL" id="BMAU01021353">
    <property type="protein sequence ID" value="GFY19720.1"/>
    <property type="molecule type" value="Genomic_DNA"/>
</dbReference>
<reference evidence="2" key="1">
    <citation type="submission" date="2020-08" db="EMBL/GenBank/DDBJ databases">
        <title>Multicomponent nature underlies the extraordinary mechanical properties of spider dragline silk.</title>
        <authorList>
            <person name="Kono N."/>
            <person name="Nakamura H."/>
            <person name="Mori M."/>
            <person name="Yoshida Y."/>
            <person name="Ohtoshi R."/>
            <person name="Malay A.D."/>
            <person name="Moran D.A.P."/>
            <person name="Tomita M."/>
            <person name="Numata K."/>
            <person name="Arakawa K."/>
        </authorList>
    </citation>
    <scope>NUCLEOTIDE SEQUENCE</scope>
</reference>
<evidence type="ECO:0000256" key="1">
    <source>
        <dbReference type="SAM" id="MobiDB-lite"/>
    </source>
</evidence>
<dbReference type="AlphaFoldDB" id="A0A8X6SXE6"/>
<protein>
    <submittedName>
        <fullName evidence="2">Uncharacterized protein</fullName>
    </submittedName>
</protein>
<evidence type="ECO:0000313" key="3">
    <source>
        <dbReference type="Proteomes" id="UP000887159"/>
    </source>
</evidence>
<dbReference type="Proteomes" id="UP000887159">
    <property type="component" value="Unassembled WGS sequence"/>
</dbReference>
<evidence type="ECO:0000313" key="2">
    <source>
        <dbReference type="EMBL" id="GFY19720.1"/>
    </source>
</evidence>
<gene>
    <name evidence="2" type="ORF">TNCV_4648921</name>
</gene>
<feature type="region of interest" description="Disordered" evidence="1">
    <location>
        <begin position="168"/>
        <end position="192"/>
    </location>
</feature>
<sequence>MQQQEFQVSLQTDHLIGTSAYAPQRPMITYTGMGGYQSPQVLPRRRHLSSDDANLYQDFILPRAPKPNVHSRDLSHAVLSYDIAAVDFLHHENPPTWAAVEPATLGAESQRQTNHATQTVHLRPCISMGFRVVSVPPPSTPLNFVGLSASLPYTAGLKWYWARTRDKASHDPKPIPLGYRSQLPRQREGFEQ</sequence>
<accession>A0A8X6SXE6</accession>
<proteinExistence type="predicted"/>